<evidence type="ECO:0000313" key="7">
    <source>
        <dbReference type="Proteomes" id="UP000297239"/>
    </source>
</evidence>
<dbReference type="InterPro" id="IPR000055">
    <property type="entry name" value="Restrct_endonuc_typeI_TRD"/>
</dbReference>
<dbReference type="OrthoDB" id="9811611at2"/>
<dbReference type="SUPFAM" id="SSF116734">
    <property type="entry name" value="DNA methylase specificity domain"/>
    <property type="match status" value="2"/>
</dbReference>
<name>A0A6N4QMY5_9LEPT</name>
<dbReference type="Proteomes" id="UP000297239">
    <property type="component" value="Unassembled WGS sequence"/>
</dbReference>
<dbReference type="InterPro" id="IPR052021">
    <property type="entry name" value="Type-I_RS_S_subunit"/>
</dbReference>
<keyword evidence="6" id="KW-0378">Hydrolase</keyword>
<dbReference type="AlphaFoldDB" id="A0A6N4QMY5"/>
<dbReference type="InterPro" id="IPR044946">
    <property type="entry name" value="Restrct_endonuc_typeI_TRD_sf"/>
</dbReference>
<feature type="domain" description="Type I restriction modification DNA specificity" evidence="5">
    <location>
        <begin position="3"/>
        <end position="166"/>
    </location>
</feature>
<dbReference type="CDD" id="cd17256">
    <property type="entry name" value="RMtype1_S_EcoJA65PI-TRD1-CR1_like"/>
    <property type="match status" value="1"/>
</dbReference>
<dbReference type="Pfam" id="PF01420">
    <property type="entry name" value="Methylase_S"/>
    <property type="match status" value="1"/>
</dbReference>
<keyword evidence="7" id="KW-1185">Reference proteome</keyword>
<keyword evidence="3" id="KW-0238">DNA-binding</keyword>
<evidence type="ECO:0000256" key="4">
    <source>
        <dbReference type="SAM" id="MobiDB-lite"/>
    </source>
</evidence>
<feature type="region of interest" description="Disordered" evidence="4">
    <location>
        <begin position="388"/>
        <end position="414"/>
    </location>
</feature>
<comment type="caution">
    <text evidence="6">The sequence shown here is derived from an EMBL/GenBank/DDBJ whole genome shotgun (WGS) entry which is preliminary data.</text>
</comment>
<keyword evidence="6" id="KW-0255">Endonuclease</keyword>
<dbReference type="Gene3D" id="3.90.220.20">
    <property type="entry name" value="DNA methylase specificity domains"/>
    <property type="match status" value="2"/>
</dbReference>
<gene>
    <name evidence="6" type="ORF">EHQ18_00160</name>
</gene>
<organism evidence="6 7">
    <name type="scientific">Leptospira kanakyensis</name>
    <dbReference type="NCBI Taxonomy" id="2484968"/>
    <lineage>
        <taxon>Bacteria</taxon>
        <taxon>Pseudomonadati</taxon>
        <taxon>Spirochaetota</taxon>
        <taxon>Spirochaetia</taxon>
        <taxon>Leptospirales</taxon>
        <taxon>Leptospiraceae</taxon>
        <taxon>Leptospira</taxon>
    </lineage>
</organism>
<evidence type="ECO:0000256" key="1">
    <source>
        <dbReference type="ARBA" id="ARBA00010923"/>
    </source>
</evidence>
<evidence type="ECO:0000256" key="2">
    <source>
        <dbReference type="ARBA" id="ARBA00022747"/>
    </source>
</evidence>
<keyword evidence="6" id="KW-0540">Nuclease</keyword>
<dbReference type="RefSeq" id="WP_135631753.1">
    <property type="nucleotide sequence ID" value="NZ_RQFE01000007.1"/>
</dbReference>
<protein>
    <submittedName>
        <fullName evidence="6">Restriction endonuclease subunit S</fullName>
    </submittedName>
</protein>
<accession>A0A6N4QMY5</accession>
<proteinExistence type="inferred from homology"/>
<keyword evidence="2" id="KW-0680">Restriction system</keyword>
<comment type="similarity">
    <text evidence="1">Belongs to the type-I restriction system S methylase family.</text>
</comment>
<evidence type="ECO:0000256" key="3">
    <source>
        <dbReference type="ARBA" id="ARBA00023125"/>
    </source>
</evidence>
<dbReference type="PANTHER" id="PTHR30408:SF12">
    <property type="entry name" value="TYPE I RESTRICTION ENZYME MJAVIII SPECIFICITY SUBUNIT"/>
    <property type="match status" value="1"/>
</dbReference>
<dbReference type="GO" id="GO:0003677">
    <property type="term" value="F:DNA binding"/>
    <property type="evidence" value="ECO:0007669"/>
    <property type="project" value="UniProtKB-KW"/>
</dbReference>
<dbReference type="EMBL" id="RQFF01000007">
    <property type="protein sequence ID" value="TGK76413.1"/>
    <property type="molecule type" value="Genomic_DNA"/>
</dbReference>
<dbReference type="GO" id="GO:0004519">
    <property type="term" value="F:endonuclease activity"/>
    <property type="evidence" value="ECO:0007669"/>
    <property type="project" value="UniProtKB-KW"/>
</dbReference>
<dbReference type="CDD" id="cd17263">
    <property type="entry name" value="RMtype1_S_AbaB8300I-TRD1-CR1_like"/>
    <property type="match status" value="1"/>
</dbReference>
<evidence type="ECO:0000313" key="6">
    <source>
        <dbReference type="EMBL" id="TGK76413.1"/>
    </source>
</evidence>
<dbReference type="PANTHER" id="PTHR30408">
    <property type="entry name" value="TYPE-1 RESTRICTION ENZYME ECOKI SPECIFICITY PROTEIN"/>
    <property type="match status" value="1"/>
</dbReference>
<reference evidence="6" key="1">
    <citation type="journal article" date="2019" name="PLoS Negl. Trop. Dis.">
        <title>Revisiting the worldwide diversity of Leptospira species in the environment.</title>
        <authorList>
            <person name="Vincent A.T."/>
            <person name="Schiettekatte O."/>
            <person name="Bourhy P."/>
            <person name="Veyrier F.J."/>
            <person name="Picardeau M."/>
        </authorList>
    </citation>
    <scope>NUCLEOTIDE SEQUENCE [LARGE SCALE GENOMIC DNA]</scope>
    <source>
        <strain evidence="6">201800293</strain>
    </source>
</reference>
<evidence type="ECO:0000259" key="5">
    <source>
        <dbReference type="Pfam" id="PF01420"/>
    </source>
</evidence>
<dbReference type="GO" id="GO:0009307">
    <property type="term" value="P:DNA restriction-modification system"/>
    <property type="evidence" value="ECO:0007669"/>
    <property type="project" value="UniProtKB-KW"/>
</dbReference>
<sequence length="613" mass="69855">MNFIPITDVCDFQGGTQPPKEEWDSQLKPGYVRMLQIRDFTQKKLEHIEYVKISNKIKTCEADDILIGRYGASIGKILTGLPGAYNVAIVKTTPDEKKLNKSYLYYILKDSKFQSFIGNIGGRAAQAGFNKEDLKNFQIPLPPLPEQIHIANVLSGAEALIAKRKESLALLDAYLKSVFLEMFGDPVRNEKGWGVKQFSEIVAPDCPLTYGIVQPGEEFKDGVIIVRPVDLTSDIIHIDGLKRIDPKIERKYIRTRLKGGELLMCVRGTTGIVSIAGIDLKGANVTRGITPIWFNDSFNNWFAMAQIKSQSMQKKIQEKTYGIALKQINLRDVRIIEFIAPPLTLQNQFAAVVEKVEALKETYQKSLVELEHLYGSLSQRAFRGELGGETQHAAAKNPKAEKEPAIKNKTSITEASDSLPSSNIIEFKPTNVDYYKRTVLAAEIVWQLHKEATLGHLKLQKLMYLCIKSADMQLPVNFLKQAMGPFDPSLMRSIDKQLKDKKWFQYEPTQALKYRKLEKAGEHQKDFIKYYGNQKDQIHYLITKFKTTSSDKVEIVATLYACYENILNQKETFSEILLFQRFYEWSEHKKEFDELEVKKVFNRMKEVGVVPKG</sequence>